<dbReference type="InterPro" id="IPR011333">
    <property type="entry name" value="SKP1/BTB/POZ_sf"/>
</dbReference>
<dbReference type="GeneID" id="36599560"/>
<organism evidence="1 2">
    <name type="scientific">Trichoderma citrinoviride</name>
    <dbReference type="NCBI Taxonomy" id="58853"/>
    <lineage>
        <taxon>Eukaryota</taxon>
        <taxon>Fungi</taxon>
        <taxon>Dikarya</taxon>
        <taxon>Ascomycota</taxon>
        <taxon>Pezizomycotina</taxon>
        <taxon>Sordariomycetes</taxon>
        <taxon>Hypocreomycetidae</taxon>
        <taxon>Hypocreales</taxon>
        <taxon>Hypocreaceae</taxon>
        <taxon>Trichoderma</taxon>
    </lineage>
</organism>
<reference evidence="2" key="1">
    <citation type="submission" date="2016-07" db="EMBL/GenBank/DDBJ databases">
        <title>Multiple horizontal gene transfer events from other fungi enriched the ability of initially mycotrophic Trichoderma (Ascomycota) to feed on dead plant biomass.</title>
        <authorList>
            <consortium name="DOE Joint Genome Institute"/>
            <person name="Atanasova L."/>
            <person name="Chenthamara K."/>
            <person name="Zhang J."/>
            <person name="Grujic M."/>
            <person name="Henrissat B."/>
            <person name="Kuo A."/>
            <person name="Aerts A."/>
            <person name="Salamov A."/>
            <person name="Lipzen A."/>
            <person name="Labutti K."/>
            <person name="Barry K."/>
            <person name="Miao Y."/>
            <person name="Rahimi M.J."/>
            <person name="Shen Q."/>
            <person name="Grigoriev I.V."/>
            <person name="Kubicek C.P."/>
            <person name="Druzhinina I.S."/>
        </authorList>
    </citation>
    <scope>NUCLEOTIDE SEQUENCE [LARGE SCALE GENOMIC DNA]</scope>
    <source>
        <strain evidence="2">TUCIM 6016</strain>
    </source>
</reference>
<evidence type="ECO:0000313" key="2">
    <source>
        <dbReference type="Proteomes" id="UP000241546"/>
    </source>
</evidence>
<dbReference type="EMBL" id="KZ680219">
    <property type="protein sequence ID" value="PTB63510.1"/>
    <property type="molecule type" value="Genomic_DNA"/>
</dbReference>
<dbReference type="RefSeq" id="XP_024746830.1">
    <property type="nucleotide sequence ID" value="XM_024891442.1"/>
</dbReference>
<dbReference type="Gene3D" id="3.30.710.10">
    <property type="entry name" value="Potassium Channel Kv1.1, Chain A"/>
    <property type="match status" value="1"/>
</dbReference>
<evidence type="ECO:0000313" key="1">
    <source>
        <dbReference type="EMBL" id="PTB63510.1"/>
    </source>
</evidence>
<dbReference type="Proteomes" id="UP000241546">
    <property type="component" value="Unassembled WGS sequence"/>
</dbReference>
<evidence type="ECO:0008006" key="3">
    <source>
        <dbReference type="Google" id="ProtNLM"/>
    </source>
</evidence>
<keyword evidence="2" id="KW-1185">Reference proteome</keyword>
<sequence>MEPKLHEIDPKGDTLLILHNPDAPFAAQNSRFSVRGVRAAVKPEVRMRLSSRHLTLASAYFEKMLANDWKETTPEGDYSYVVKAEDWDEEALLIMMNIIHGRTAKLPMAMNLETLAKICALVDYYQCHEALKFFNQLWLGRIDRRSYTGRDLLLRLSVACVFPDRTKFQNLTMSLIKESKWPIESLGLPIPQSVIDALNKQREHYISAIITGLKELIKAECSDNGRKCSFECSSAFIGALIKGMDKARISEEYLSLPPYTGHSLESLQQVILGFAEPSWNKICVNRRNSMTYNSASFCTLANTTKPLVEGYINQVVGLVLRNYITHSV</sequence>
<protein>
    <recommendedName>
        <fullName evidence="3">BTB domain-containing protein</fullName>
    </recommendedName>
</protein>
<proteinExistence type="predicted"/>
<name>A0A2T4B2I1_9HYPO</name>
<gene>
    <name evidence="1" type="ORF">BBK36DRAFT_1126953</name>
</gene>
<dbReference type="AlphaFoldDB" id="A0A2T4B2I1"/>
<dbReference type="OrthoDB" id="5326346at2759"/>
<accession>A0A2T4B2I1</accession>